<feature type="active site" description="Proton acceptor" evidence="1">
    <location>
        <position position="413"/>
    </location>
</feature>
<keyword evidence="2" id="KW-0862">Zinc</keyword>
<dbReference type="InterPro" id="IPR014782">
    <property type="entry name" value="Peptidase_M1_dom"/>
</dbReference>
<protein>
    <submittedName>
        <fullName evidence="6">M1 family metallopeptidase</fullName>
    </submittedName>
</protein>
<gene>
    <name evidence="6" type="ORF">J3U87_15360</name>
</gene>
<name>A0A8A4TV42_SULCO</name>
<feature type="binding site" evidence="2">
    <location>
        <position position="435"/>
    </location>
    <ligand>
        <name>Zn(2+)</name>
        <dbReference type="ChEBI" id="CHEBI:29105"/>
        <note>catalytic</note>
    </ligand>
</feature>
<dbReference type="Proteomes" id="UP000663929">
    <property type="component" value="Chromosome"/>
</dbReference>
<feature type="region of interest" description="Disordered" evidence="3">
    <location>
        <begin position="26"/>
        <end position="60"/>
    </location>
</feature>
<accession>A0A8A4TV42</accession>
<evidence type="ECO:0000256" key="1">
    <source>
        <dbReference type="PIRSR" id="PIRSR634015-1"/>
    </source>
</evidence>
<feature type="binding site" evidence="2">
    <location>
        <position position="412"/>
    </location>
    <ligand>
        <name>Zn(2+)</name>
        <dbReference type="ChEBI" id="CHEBI:29105"/>
        <note>catalytic</note>
    </ligand>
</feature>
<dbReference type="KEGG" id="scor:J3U87_15360"/>
<sequence>MFPKSVVPLLLLLALIPTGCSEWFTSTPPADQASDTTQPESTTPAPMVPPVAESGDLSESSADPVVQYDIQVQLDPDAKSLHGHQTLIYTNHSPDIIEELQFHLYMNAFKDQHSIYARETRQIFGVGLPSYGSIALDDVAVNGRQALSRITYPHQNQEGTGDETVATLPLDQPLFPGEQVSVFFDFTVKLPENTGRSGYIDDFFFIAQWFPKIGVWEPAGHRGRQESGWNCHPHHALSEFYADFGRYRITMTLPSEYVVGATGIKAAEQLSEDGTQKTLTYIQDRVHDFAWTAWPGFEVVERVFSLDEADYREAEERFGLSHEQAQLPPTRMILLIRPEHRDQTDRHFQALREGIKWFGWKLGPYPYESMTMVDPPREATGLEMMEYPTLVSLSTHWWQPEGYRDLEDLILHEFAHQYFQSMIATNEFEDPWLDEGFVTYTCLRALDVAYGRQHYYRVIKQAPVPLTRLMGFAAFPPVEQARYSFLPGKRVDPIHLPAWGFNSGDSYYGNVYEGAALTLFQLERELGEPVMDEVLRTYFERWSFKHPGIDAFRAIVNEVSGRDMNWFFDALIFSHGFIDYAVMPVRSLEPSEIEISTESDDEIREETEPEFDSFEAHLIEVRNLGTQAYPVTIEVRFTDGEVVRRDWDGTGSWHRFRLQHPHAVESVSVDPENKLILDFHRANNTWRAKPDQVTPRAVSLTLSTRLQHLLQILSGAF</sequence>
<dbReference type="GO" id="GO:0008270">
    <property type="term" value="F:zinc ion binding"/>
    <property type="evidence" value="ECO:0007669"/>
    <property type="project" value="InterPro"/>
</dbReference>
<dbReference type="AlphaFoldDB" id="A0A8A4TV42"/>
<dbReference type="Gene3D" id="1.10.390.10">
    <property type="entry name" value="Neutral Protease Domain 2"/>
    <property type="match status" value="1"/>
</dbReference>
<dbReference type="Pfam" id="PF01433">
    <property type="entry name" value="Peptidase_M1"/>
    <property type="match status" value="1"/>
</dbReference>
<dbReference type="CDD" id="cd09604">
    <property type="entry name" value="M1_APN_like"/>
    <property type="match status" value="1"/>
</dbReference>
<reference evidence="6" key="1">
    <citation type="submission" date="2021-03" db="EMBL/GenBank/DDBJ databases">
        <title>Acanthopleuribacteraceae sp. M133.</title>
        <authorList>
            <person name="Wang G."/>
        </authorList>
    </citation>
    <scope>NUCLEOTIDE SEQUENCE</scope>
    <source>
        <strain evidence="6">M133</strain>
    </source>
</reference>
<feature type="signal peptide" evidence="4">
    <location>
        <begin position="1"/>
        <end position="19"/>
    </location>
</feature>
<feature type="compositionally biased region" description="Polar residues" evidence="3">
    <location>
        <begin position="26"/>
        <end position="44"/>
    </location>
</feature>
<dbReference type="SUPFAM" id="SSF55486">
    <property type="entry name" value="Metalloproteases ('zincins'), catalytic domain"/>
    <property type="match status" value="1"/>
</dbReference>
<comment type="cofactor">
    <cofactor evidence="2">
        <name>Zn(2+)</name>
        <dbReference type="ChEBI" id="CHEBI:29105"/>
    </cofactor>
    <text evidence="2">Binds 1 zinc ion per subunit.</text>
</comment>
<dbReference type="PANTHER" id="PTHR45726">
    <property type="entry name" value="LEUKOTRIENE A-4 HYDROLASE"/>
    <property type="match status" value="1"/>
</dbReference>
<dbReference type="GO" id="GO:0008237">
    <property type="term" value="F:metallopeptidase activity"/>
    <property type="evidence" value="ECO:0007669"/>
    <property type="project" value="InterPro"/>
</dbReference>
<feature type="domain" description="Peptidase M1 membrane alanine aminopeptidase" evidence="5">
    <location>
        <begin position="398"/>
        <end position="569"/>
    </location>
</feature>
<evidence type="ECO:0000256" key="3">
    <source>
        <dbReference type="SAM" id="MobiDB-lite"/>
    </source>
</evidence>
<evidence type="ECO:0000259" key="5">
    <source>
        <dbReference type="Pfam" id="PF01433"/>
    </source>
</evidence>
<dbReference type="InterPro" id="IPR027268">
    <property type="entry name" value="Peptidase_M4/M1_CTD_sf"/>
</dbReference>
<dbReference type="RefSeq" id="WP_237383927.1">
    <property type="nucleotide sequence ID" value="NZ_CP071793.1"/>
</dbReference>
<evidence type="ECO:0000313" key="6">
    <source>
        <dbReference type="EMBL" id="QTD53826.1"/>
    </source>
</evidence>
<feature type="binding site" evidence="2">
    <location>
        <position position="416"/>
    </location>
    <ligand>
        <name>Zn(2+)</name>
        <dbReference type="ChEBI" id="CHEBI:29105"/>
        <note>catalytic</note>
    </ligand>
</feature>
<dbReference type="EMBL" id="CP071793">
    <property type="protein sequence ID" value="QTD53826.1"/>
    <property type="molecule type" value="Genomic_DNA"/>
</dbReference>
<evidence type="ECO:0000256" key="4">
    <source>
        <dbReference type="SAM" id="SignalP"/>
    </source>
</evidence>
<evidence type="ECO:0000313" key="7">
    <source>
        <dbReference type="Proteomes" id="UP000663929"/>
    </source>
</evidence>
<dbReference type="InterPro" id="IPR034015">
    <property type="entry name" value="M1_LTA4H"/>
</dbReference>
<keyword evidence="4" id="KW-0732">Signal</keyword>
<proteinExistence type="predicted"/>
<organism evidence="6 7">
    <name type="scientific">Sulfidibacter corallicola</name>
    <dbReference type="NCBI Taxonomy" id="2818388"/>
    <lineage>
        <taxon>Bacteria</taxon>
        <taxon>Pseudomonadati</taxon>
        <taxon>Acidobacteriota</taxon>
        <taxon>Holophagae</taxon>
        <taxon>Acanthopleuribacterales</taxon>
        <taxon>Acanthopleuribacteraceae</taxon>
        <taxon>Sulfidibacter</taxon>
    </lineage>
</organism>
<keyword evidence="7" id="KW-1185">Reference proteome</keyword>
<feature type="active site" description="Proton donor" evidence="1">
    <location>
        <position position="512"/>
    </location>
</feature>
<feature type="chain" id="PRO_5035309610" evidence="4">
    <location>
        <begin position="20"/>
        <end position="717"/>
    </location>
</feature>
<keyword evidence="2" id="KW-0479">Metal-binding</keyword>
<dbReference type="PANTHER" id="PTHR45726:SF3">
    <property type="entry name" value="LEUKOTRIENE A-4 HYDROLASE"/>
    <property type="match status" value="1"/>
</dbReference>
<evidence type="ECO:0000256" key="2">
    <source>
        <dbReference type="PIRSR" id="PIRSR634015-3"/>
    </source>
</evidence>